<feature type="domain" description="HTH merR-type" evidence="4">
    <location>
        <begin position="1"/>
        <end position="69"/>
    </location>
</feature>
<proteinExistence type="predicted"/>
<dbReference type="PRINTS" id="PR00040">
    <property type="entry name" value="HTHMERR"/>
</dbReference>
<dbReference type="PANTHER" id="PTHR30204">
    <property type="entry name" value="REDOX-CYCLING DRUG-SENSING TRANSCRIPTIONAL ACTIVATOR SOXR"/>
    <property type="match status" value="1"/>
</dbReference>
<comment type="caution">
    <text evidence="5">The sequence shown here is derived from an EMBL/GenBank/DDBJ whole genome shotgun (WGS) entry which is preliminary data.</text>
</comment>
<accession>A0A177S7Y2</accession>
<dbReference type="SUPFAM" id="SSF46955">
    <property type="entry name" value="Putative DNA-binding domain"/>
    <property type="match status" value="1"/>
</dbReference>
<dbReference type="EMBL" id="LUCV01000068">
    <property type="protein sequence ID" value="OAI82720.1"/>
    <property type="molecule type" value="Genomic_DNA"/>
</dbReference>
<dbReference type="InterPro" id="IPR047057">
    <property type="entry name" value="MerR_fam"/>
</dbReference>
<name>A0A177S7Y2_PSEPU</name>
<protein>
    <submittedName>
        <fullName evidence="5">MerR family transcriptional regulator</fullName>
    </submittedName>
</protein>
<evidence type="ECO:0000259" key="4">
    <source>
        <dbReference type="PROSITE" id="PS50937"/>
    </source>
</evidence>
<evidence type="ECO:0000256" key="2">
    <source>
        <dbReference type="ARBA" id="ARBA00023125"/>
    </source>
</evidence>
<organism evidence="5 6">
    <name type="scientific">Pseudomonas putida</name>
    <name type="common">Arthrobacter siderocapsulatus</name>
    <dbReference type="NCBI Taxonomy" id="303"/>
    <lineage>
        <taxon>Bacteria</taxon>
        <taxon>Pseudomonadati</taxon>
        <taxon>Pseudomonadota</taxon>
        <taxon>Gammaproteobacteria</taxon>
        <taxon>Pseudomonadales</taxon>
        <taxon>Pseudomonadaceae</taxon>
        <taxon>Pseudomonas</taxon>
    </lineage>
</organism>
<dbReference type="GO" id="GO:0003700">
    <property type="term" value="F:DNA-binding transcription factor activity"/>
    <property type="evidence" value="ECO:0007669"/>
    <property type="project" value="InterPro"/>
</dbReference>
<dbReference type="Proteomes" id="UP000077752">
    <property type="component" value="Unassembled WGS sequence"/>
</dbReference>
<dbReference type="SMART" id="SM00422">
    <property type="entry name" value="HTH_MERR"/>
    <property type="match status" value="1"/>
</dbReference>
<evidence type="ECO:0000313" key="5">
    <source>
        <dbReference type="EMBL" id="OAI82720.1"/>
    </source>
</evidence>
<keyword evidence="3" id="KW-0804">Transcription</keyword>
<dbReference type="AlphaFoldDB" id="A0A177S7Y2"/>
<dbReference type="PROSITE" id="PS00552">
    <property type="entry name" value="HTH_MERR_1"/>
    <property type="match status" value="1"/>
</dbReference>
<dbReference type="Pfam" id="PF13411">
    <property type="entry name" value="MerR_1"/>
    <property type="match status" value="1"/>
</dbReference>
<sequence length="137" mass="15160">MKIGELAKRSGLSASRIRFYESSGLLSTVERTGNGYRSYDADALWMLELITGAQRAGFSLDEIRSLLPTSGGAWPQEELLAGLRRKVAEIEVLQERLARNKAQLLVAIEGIESRPQGQACSENAQQVLERLRSKQKA</sequence>
<evidence type="ECO:0000256" key="1">
    <source>
        <dbReference type="ARBA" id="ARBA00023015"/>
    </source>
</evidence>
<dbReference type="PROSITE" id="PS50937">
    <property type="entry name" value="HTH_MERR_2"/>
    <property type="match status" value="1"/>
</dbReference>
<dbReference type="RefSeq" id="WP_064305082.1">
    <property type="nucleotide sequence ID" value="NZ_LUCV01000068.1"/>
</dbReference>
<evidence type="ECO:0000256" key="3">
    <source>
        <dbReference type="ARBA" id="ARBA00023163"/>
    </source>
</evidence>
<dbReference type="Gene3D" id="1.10.1660.10">
    <property type="match status" value="1"/>
</dbReference>
<dbReference type="GO" id="GO:0003677">
    <property type="term" value="F:DNA binding"/>
    <property type="evidence" value="ECO:0007669"/>
    <property type="project" value="UniProtKB-KW"/>
</dbReference>
<dbReference type="InterPro" id="IPR000551">
    <property type="entry name" value="MerR-type_HTH_dom"/>
</dbReference>
<gene>
    <name evidence="5" type="ORF">AYO28_27190</name>
</gene>
<reference evidence="5 6" key="1">
    <citation type="submission" date="2016-03" db="EMBL/GenBank/DDBJ databases">
        <title>Draft Genome Assembly of Pseudomonas putida strain CBF10-2.</title>
        <authorList>
            <person name="Iyer R.S."/>
            <person name="Damania A."/>
        </authorList>
    </citation>
    <scope>NUCLEOTIDE SEQUENCE [LARGE SCALE GENOMIC DNA]</scope>
    <source>
        <strain evidence="5 6">CBF10-2</strain>
    </source>
</reference>
<keyword evidence="2" id="KW-0238">DNA-binding</keyword>
<keyword evidence="1" id="KW-0805">Transcription regulation</keyword>
<evidence type="ECO:0000313" key="6">
    <source>
        <dbReference type="Proteomes" id="UP000077752"/>
    </source>
</evidence>
<dbReference type="InterPro" id="IPR009061">
    <property type="entry name" value="DNA-bd_dom_put_sf"/>
</dbReference>
<dbReference type="PANTHER" id="PTHR30204:SF94">
    <property type="entry name" value="HEAVY METAL-DEPENDENT TRANSCRIPTIONAL REGULATOR HI_0293-RELATED"/>
    <property type="match status" value="1"/>
</dbReference>